<keyword evidence="3" id="KW-1185">Reference proteome</keyword>
<keyword evidence="1" id="KW-0175">Coiled coil</keyword>
<dbReference type="AlphaFoldDB" id="A0AAU9JTN5"/>
<accession>A0AAU9JTN5</accession>
<evidence type="ECO:0000313" key="2">
    <source>
        <dbReference type="EMBL" id="CAG9331127.1"/>
    </source>
</evidence>
<reference evidence="2" key="1">
    <citation type="submission" date="2021-09" db="EMBL/GenBank/DDBJ databases">
        <authorList>
            <consortium name="AG Swart"/>
            <person name="Singh M."/>
            <person name="Singh A."/>
            <person name="Seah K."/>
            <person name="Emmerich C."/>
        </authorList>
    </citation>
    <scope>NUCLEOTIDE SEQUENCE</scope>
    <source>
        <strain evidence="2">ATCC30299</strain>
    </source>
</reference>
<dbReference type="EMBL" id="CAJZBQ010000053">
    <property type="protein sequence ID" value="CAG9331127.1"/>
    <property type="molecule type" value="Genomic_DNA"/>
</dbReference>
<comment type="caution">
    <text evidence="2">The sequence shown here is derived from an EMBL/GenBank/DDBJ whole genome shotgun (WGS) entry which is preliminary data.</text>
</comment>
<feature type="coiled-coil region" evidence="1">
    <location>
        <begin position="186"/>
        <end position="425"/>
    </location>
</feature>
<organism evidence="2 3">
    <name type="scientific">Blepharisma stoltei</name>
    <dbReference type="NCBI Taxonomy" id="1481888"/>
    <lineage>
        <taxon>Eukaryota</taxon>
        <taxon>Sar</taxon>
        <taxon>Alveolata</taxon>
        <taxon>Ciliophora</taxon>
        <taxon>Postciliodesmatophora</taxon>
        <taxon>Heterotrichea</taxon>
        <taxon>Heterotrichida</taxon>
        <taxon>Blepharismidae</taxon>
        <taxon>Blepharisma</taxon>
    </lineage>
</organism>
<gene>
    <name evidence="2" type="ORF">BSTOLATCC_MIC53206</name>
</gene>
<proteinExistence type="predicted"/>
<evidence type="ECO:0000256" key="1">
    <source>
        <dbReference type="SAM" id="Coils"/>
    </source>
</evidence>
<evidence type="ECO:0000313" key="3">
    <source>
        <dbReference type="Proteomes" id="UP001162131"/>
    </source>
</evidence>
<protein>
    <submittedName>
        <fullName evidence="2">Uncharacterized protein</fullName>
    </submittedName>
</protein>
<feature type="coiled-coil region" evidence="1">
    <location>
        <begin position="454"/>
        <end position="495"/>
    </location>
</feature>
<feature type="coiled-coil region" evidence="1">
    <location>
        <begin position="526"/>
        <end position="574"/>
    </location>
</feature>
<dbReference type="Proteomes" id="UP001162131">
    <property type="component" value="Unassembled WGS sequence"/>
</dbReference>
<name>A0AAU9JTN5_9CILI</name>
<sequence>MNRASTQVLWTSLKLRSKKRCGQAKTQKNAKSVIQIKSESAIVIQRWWRKIRENLDKSEFVTEILLTPYEQVATNINPELIQSFISELEINEEVSIDERSSPLGLATARFSQEYLETINSIEKPKENLENKENQNIFDMSFKSKFKENRAEKLLQFLDESENSTTILNNVALAKTSRSDSQSYLVFVNYKIELEEANKTIESLKEIIQTQKTQLKEKEIENQLIDQEKIKYEEITDKNVLFMEELLKEKEQRIKQLNELNLKVKEMEEIHSNTIKEITEKFQSEMLEKEELLKNNEEKWINEKSKEIINSAIKSCEEEHIKNIKELKEEHHENMQKTKAKLELEYQEKLKEVQNLQNEKINLEKNKILSHFNDELRKEKEKLQEEKKEIEIHFQEKVNLNDQEWMAKFQEAQRNANILLEEQENLYRVKINQLRTIYENEKLQFQESSKSQDLSIKEKKKIEEYEIAIEKLSNELKDLQAQLKLEKDAKEKIVEDRNLKILELEMKINRQGGYKDSIEFVNITKRAKEQEVEINKLNYEKSKFEENNKNLMIEIENIKRSLEELKSNESNKNKTIIDENNMLKEQIKILKEYYEARIAEITQKEAEEFEVIEERVWATINKKDEKIRELQEQLKILSSKLPHIDL</sequence>